<dbReference type="EMBL" id="JABFAD010274344">
    <property type="protein sequence ID" value="MBA0818390.1"/>
    <property type="molecule type" value="Genomic_DNA"/>
</dbReference>
<dbReference type="InterPro" id="IPR026960">
    <property type="entry name" value="RVT-Znf"/>
</dbReference>
<dbReference type="Proteomes" id="UP000593560">
    <property type="component" value="Unassembled WGS sequence"/>
</dbReference>
<feature type="domain" description="Reverse transcriptase zinc-binding" evidence="1">
    <location>
        <begin position="83"/>
        <end position="157"/>
    </location>
</feature>
<keyword evidence="3" id="KW-1185">Reference proteome</keyword>
<protein>
    <recommendedName>
        <fullName evidence="1">Reverse transcriptase zinc-binding domain-containing protein</fullName>
    </recommendedName>
</protein>
<evidence type="ECO:0000313" key="3">
    <source>
        <dbReference type="Proteomes" id="UP000593560"/>
    </source>
</evidence>
<evidence type="ECO:0000313" key="2">
    <source>
        <dbReference type="EMBL" id="MBA0818390.1"/>
    </source>
</evidence>
<dbReference type="AlphaFoldDB" id="A0A7J9I8J4"/>
<evidence type="ECO:0000259" key="1">
    <source>
        <dbReference type="Pfam" id="PF13966"/>
    </source>
</evidence>
<dbReference type="Pfam" id="PF13966">
    <property type="entry name" value="zf-RVT"/>
    <property type="match status" value="1"/>
</dbReference>
<reference evidence="2 3" key="1">
    <citation type="journal article" date="2019" name="Genome Biol. Evol.">
        <title>Insights into the evolution of the New World diploid cottons (Gossypium, subgenus Houzingenia) based on genome sequencing.</title>
        <authorList>
            <person name="Grover C.E."/>
            <person name="Arick M.A. 2nd"/>
            <person name="Thrash A."/>
            <person name="Conover J.L."/>
            <person name="Sanders W.S."/>
            <person name="Peterson D.G."/>
            <person name="Frelichowski J.E."/>
            <person name="Scheffler J.A."/>
            <person name="Scheffler B.E."/>
            <person name="Wendel J.F."/>
        </authorList>
    </citation>
    <scope>NUCLEOTIDE SEQUENCE [LARGE SCALE GENOMIC DNA]</scope>
    <source>
        <strain evidence="2">0</strain>
        <tissue evidence="2">Leaf</tissue>
    </source>
</reference>
<dbReference type="OrthoDB" id="1001830at2759"/>
<name>A0A7J9I8J4_9ROSI</name>
<gene>
    <name evidence="2" type="ORF">Gohar_022421</name>
</gene>
<accession>A0A7J9I8J4</accession>
<comment type="caution">
    <text evidence="2">The sequence shown here is derived from an EMBL/GenBank/DDBJ whole genome shotgun (WGS) entry which is preliminary data.</text>
</comment>
<organism evidence="2 3">
    <name type="scientific">Gossypium harknessii</name>
    <dbReference type="NCBI Taxonomy" id="34285"/>
    <lineage>
        <taxon>Eukaryota</taxon>
        <taxon>Viridiplantae</taxon>
        <taxon>Streptophyta</taxon>
        <taxon>Embryophyta</taxon>
        <taxon>Tracheophyta</taxon>
        <taxon>Spermatophyta</taxon>
        <taxon>Magnoliopsida</taxon>
        <taxon>eudicotyledons</taxon>
        <taxon>Gunneridae</taxon>
        <taxon>Pentapetalae</taxon>
        <taxon>rosids</taxon>
        <taxon>malvids</taxon>
        <taxon>Malvales</taxon>
        <taxon>Malvaceae</taxon>
        <taxon>Malvoideae</taxon>
        <taxon>Gossypium</taxon>
    </lineage>
</organism>
<sequence>MDISVMNDAWIPDLSPTRLSSLVYNMSDAKVAELINTNSRLWRKELIESTFPEEIADRILRIPLAINPHDDLLAWSDEPSGEYTVRSAYKVLQSLDEDPSAYVLQTDYKGFYNKLWLLNLPSKIKITVWKASWNYLPLRANMQQRRLTNTTICSRCIVEQRR</sequence>
<proteinExistence type="predicted"/>